<dbReference type="InterPro" id="IPR036188">
    <property type="entry name" value="FAD/NAD-bd_sf"/>
</dbReference>
<dbReference type="PANTHER" id="PTHR40254">
    <property type="entry name" value="BLR0577 PROTEIN"/>
    <property type="match status" value="1"/>
</dbReference>
<dbReference type="PANTHER" id="PTHR40254:SF1">
    <property type="entry name" value="BLR0577 PROTEIN"/>
    <property type="match status" value="1"/>
</dbReference>
<dbReference type="Pfam" id="PF13454">
    <property type="entry name" value="NAD_binding_9"/>
    <property type="match status" value="1"/>
</dbReference>
<evidence type="ECO:0000259" key="1">
    <source>
        <dbReference type="Pfam" id="PF13454"/>
    </source>
</evidence>
<evidence type="ECO:0000313" key="3">
    <source>
        <dbReference type="Proteomes" id="UP001501469"/>
    </source>
</evidence>
<organism evidence="2 3">
    <name type="scientific">Hymenobacter glaciei</name>
    <dbReference type="NCBI Taxonomy" id="877209"/>
    <lineage>
        <taxon>Bacteria</taxon>
        <taxon>Pseudomonadati</taxon>
        <taxon>Bacteroidota</taxon>
        <taxon>Cytophagia</taxon>
        <taxon>Cytophagales</taxon>
        <taxon>Hymenobacteraceae</taxon>
        <taxon>Hymenobacter</taxon>
    </lineage>
</organism>
<sequence length="474" mass="50692">MTFFYLLNQFSFSPVNLPAHPVITIVGGGFAGTALALQLRRQPTLAGAEIHLIEPREAPGPGLAYTARRAEYLLNVRPGALSLYSNEPHHFAQWLARQPENSGGTPEFASRATYGRYLREELATVLAPTAGPAGVQWHCTTAVAAPLQPNGQRAVQLADGTTIASDSVVLALGNFPPPPPAGPDLRYLHHPGFHADPWAAGNLRRIGPDEQVLLIGSGLTSVDVLLALRHDGHQAPITVVARHGRWPAAHEPATAPYPNFYSAMAHETTVNGAVAVFKRELRAAAARGIGWQPVLDALRPDLGRIWAVWPLAEQHRFLQHLAGLWAVARHRSPPENAAAVVALAAAGLMQLHMGTVREILPEGPLLRVRVGPHGEAGSWLTAQHVINCAGPLLDYARIADPLVVSLREAGDLVPDPLRLGLLTDPHGALLDDENRAAPGLFTLGSSRRPAYFESTAVPELRLQAAALAGHLGKS</sequence>
<dbReference type="InterPro" id="IPR052189">
    <property type="entry name" value="L-asp_N-monooxygenase_NS-form"/>
</dbReference>
<keyword evidence="3" id="KW-1185">Reference proteome</keyword>
<dbReference type="InterPro" id="IPR038732">
    <property type="entry name" value="HpyO/CreE_NAD-binding"/>
</dbReference>
<feature type="domain" description="FAD-dependent urate hydroxylase HpyO/Asp monooxygenase CreE-like FAD/NAD(P)-binding" evidence="1">
    <location>
        <begin position="25"/>
        <end position="174"/>
    </location>
</feature>
<dbReference type="SUPFAM" id="SSF51905">
    <property type="entry name" value="FAD/NAD(P)-binding domain"/>
    <property type="match status" value="2"/>
</dbReference>
<name>A0ABP7UUU9_9BACT</name>
<dbReference type="Proteomes" id="UP001501469">
    <property type="component" value="Unassembled WGS sequence"/>
</dbReference>
<accession>A0ABP7UUU9</accession>
<proteinExistence type="predicted"/>
<gene>
    <name evidence="2" type="ORF">GCM10022409_45260</name>
</gene>
<evidence type="ECO:0000313" key="2">
    <source>
        <dbReference type="EMBL" id="GAA4053292.1"/>
    </source>
</evidence>
<comment type="caution">
    <text evidence="2">The sequence shown here is derived from an EMBL/GenBank/DDBJ whole genome shotgun (WGS) entry which is preliminary data.</text>
</comment>
<dbReference type="PRINTS" id="PR00368">
    <property type="entry name" value="FADPNR"/>
</dbReference>
<dbReference type="Gene3D" id="3.50.50.60">
    <property type="entry name" value="FAD/NAD(P)-binding domain"/>
    <property type="match status" value="1"/>
</dbReference>
<protein>
    <submittedName>
        <fullName evidence="2">FAD/NAD(P)-binding protein</fullName>
    </submittedName>
</protein>
<reference evidence="3" key="1">
    <citation type="journal article" date="2019" name="Int. J. Syst. Evol. Microbiol.">
        <title>The Global Catalogue of Microorganisms (GCM) 10K type strain sequencing project: providing services to taxonomists for standard genome sequencing and annotation.</title>
        <authorList>
            <consortium name="The Broad Institute Genomics Platform"/>
            <consortium name="The Broad Institute Genome Sequencing Center for Infectious Disease"/>
            <person name="Wu L."/>
            <person name="Ma J."/>
        </authorList>
    </citation>
    <scope>NUCLEOTIDE SEQUENCE [LARGE SCALE GENOMIC DNA]</scope>
    <source>
        <strain evidence="3">JCM 17225</strain>
    </source>
</reference>
<dbReference type="EMBL" id="BAABDK010000034">
    <property type="protein sequence ID" value="GAA4053292.1"/>
    <property type="molecule type" value="Genomic_DNA"/>
</dbReference>